<dbReference type="PRINTS" id="PR00080">
    <property type="entry name" value="SDRFAMILY"/>
</dbReference>
<name>B4SF73_PELPB</name>
<evidence type="ECO:0000256" key="1">
    <source>
        <dbReference type="ARBA" id="ARBA00006484"/>
    </source>
</evidence>
<dbReference type="PANTHER" id="PTHR44196:SF1">
    <property type="entry name" value="DEHYDROGENASE_REDUCTASE SDR FAMILY MEMBER 7B"/>
    <property type="match status" value="1"/>
</dbReference>
<keyword evidence="5" id="KW-1185">Reference proteome</keyword>
<dbReference type="PRINTS" id="PR00081">
    <property type="entry name" value="GDHRDH"/>
</dbReference>
<dbReference type="RefSeq" id="WP_012507715.1">
    <property type="nucleotide sequence ID" value="NC_011060.1"/>
</dbReference>
<gene>
    <name evidence="4" type="ordered locus">Ppha_0933</name>
</gene>
<dbReference type="InterPro" id="IPR002347">
    <property type="entry name" value="SDR_fam"/>
</dbReference>
<dbReference type="CDD" id="cd05233">
    <property type="entry name" value="SDR_c"/>
    <property type="match status" value="1"/>
</dbReference>
<dbReference type="STRING" id="324925.Ppha_0933"/>
<proteinExistence type="inferred from homology"/>
<dbReference type="GO" id="GO:0016491">
    <property type="term" value="F:oxidoreductase activity"/>
    <property type="evidence" value="ECO:0007669"/>
    <property type="project" value="UniProtKB-KW"/>
</dbReference>
<dbReference type="Gene3D" id="3.40.50.720">
    <property type="entry name" value="NAD(P)-binding Rossmann-like Domain"/>
    <property type="match status" value="1"/>
</dbReference>
<dbReference type="HOGENOM" id="CLU_010194_2_10_10"/>
<reference evidence="4 5" key="1">
    <citation type="submission" date="2008-06" db="EMBL/GenBank/DDBJ databases">
        <title>Complete sequence of Pelodictyon phaeoclathratiforme BU-1.</title>
        <authorList>
            <consortium name="US DOE Joint Genome Institute"/>
            <person name="Lucas S."/>
            <person name="Copeland A."/>
            <person name="Lapidus A."/>
            <person name="Glavina del Rio T."/>
            <person name="Dalin E."/>
            <person name="Tice H."/>
            <person name="Bruce D."/>
            <person name="Goodwin L."/>
            <person name="Pitluck S."/>
            <person name="Schmutz J."/>
            <person name="Larimer F."/>
            <person name="Land M."/>
            <person name="Hauser L."/>
            <person name="Kyrpides N."/>
            <person name="Mikhailova N."/>
            <person name="Liu Z."/>
            <person name="Li T."/>
            <person name="Zhao F."/>
            <person name="Overmann J."/>
            <person name="Bryant D.A."/>
            <person name="Richardson P."/>
        </authorList>
    </citation>
    <scope>NUCLEOTIDE SEQUENCE [LARGE SCALE GENOMIC DNA]</scope>
    <source>
        <strain evidence="5">DSM 5477 / BU-1</strain>
    </source>
</reference>
<dbReference type="AlphaFoldDB" id="B4SF73"/>
<accession>B4SF73</accession>
<evidence type="ECO:0000256" key="2">
    <source>
        <dbReference type="ARBA" id="ARBA00023002"/>
    </source>
</evidence>
<evidence type="ECO:0000256" key="3">
    <source>
        <dbReference type="RuleBase" id="RU000363"/>
    </source>
</evidence>
<comment type="similarity">
    <text evidence="1 3">Belongs to the short-chain dehydrogenases/reductases (SDR) family.</text>
</comment>
<evidence type="ECO:0000313" key="5">
    <source>
        <dbReference type="Proteomes" id="UP000002724"/>
    </source>
</evidence>
<dbReference type="GO" id="GO:0016020">
    <property type="term" value="C:membrane"/>
    <property type="evidence" value="ECO:0007669"/>
    <property type="project" value="TreeGrafter"/>
</dbReference>
<dbReference type="Proteomes" id="UP000002724">
    <property type="component" value="Chromosome"/>
</dbReference>
<dbReference type="KEGG" id="pph:Ppha_0933"/>
<sequence>MKQIIIITGAGKGIGKAIALEFAQATVKHEGFEPVLILASRTISDLESVASECRSFEAAADIFPVDIADPAQIEHLVSTTLERYGTIDCLINNAGVGRFKPFTELTEEDFDYTIATNLKGTFFLTQRVFALMEKKRSGHIFFITSIAAETAFKSSSIYCMSKFGQKGLVEAIRLYAKTCNVRITNVMPGAVYTPMWGEVPDAMKSVMMRPEDISAPVVNAYFMPQRTSVEELVLRPVCGDINE</sequence>
<dbReference type="Pfam" id="PF00106">
    <property type="entry name" value="adh_short"/>
    <property type="match status" value="1"/>
</dbReference>
<dbReference type="PANTHER" id="PTHR44196">
    <property type="entry name" value="DEHYDROGENASE/REDUCTASE SDR FAMILY MEMBER 7B"/>
    <property type="match status" value="1"/>
</dbReference>
<dbReference type="EMBL" id="CP001110">
    <property type="protein sequence ID" value="ACF43220.1"/>
    <property type="molecule type" value="Genomic_DNA"/>
</dbReference>
<dbReference type="SUPFAM" id="SSF51735">
    <property type="entry name" value="NAD(P)-binding Rossmann-fold domains"/>
    <property type="match status" value="1"/>
</dbReference>
<organism evidence="4 5">
    <name type="scientific">Pelodictyon phaeoclathratiforme (strain DSM 5477 / BU-1)</name>
    <dbReference type="NCBI Taxonomy" id="324925"/>
    <lineage>
        <taxon>Bacteria</taxon>
        <taxon>Pseudomonadati</taxon>
        <taxon>Chlorobiota</taxon>
        <taxon>Chlorobiia</taxon>
        <taxon>Chlorobiales</taxon>
        <taxon>Chlorobiaceae</taxon>
        <taxon>Chlorobium/Pelodictyon group</taxon>
        <taxon>Pelodictyon</taxon>
    </lineage>
</organism>
<keyword evidence="2" id="KW-0560">Oxidoreductase</keyword>
<protein>
    <submittedName>
        <fullName evidence="4">Short-chain dehydrogenase/reductase SDR</fullName>
    </submittedName>
</protein>
<evidence type="ECO:0000313" key="4">
    <source>
        <dbReference type="EMBL" id="ACF43220.1"/>
    </source>
</evidence>
<dbReference type="OrthoDB" id="9810734at2"/>
<dbReference type="eggNOG" id="COG4221">
    <property type="taxonomic scope" value="Bacteria"/>
</dbReference>
<dbReference type="InterPro" id="IPR036291">
    <property type="entry name" value="NAD(P)-bd_dom_sf"/>
</dbReference>